<dbReference type="OrthoDB" id="77911at2759"/>
<gene>
    <name evidence="9" type="ORF">GLOTRDRAFT_137694</name>
</gene>
<dbReference type="STRING" id="670483.S7QDD8"/>
<feature type="compositionally biased region" description="Basic and acidic residues" evidence="7">
    <location>
        <begin position="228"/>
        <end position="250"/>
    </location>
</feature>
<dbReference type="InterPro" id="IPR046357">
    <property type="entry name" value="PPIase_dom_sf"/>
</dbReference>
<feature type="compositionally biased region" description="Basic residues" evidence="7">
    <location>
        <begin position="200"/>
        <end position="209"/>
    </location>
</feature>
<keyword evidence="3 5" id="KW-0697">Rotamase</keyword>
<dbReference type="SUPFAM" id="SSF54534">
    <property type="entry name" value="FKBP-like"/>
    <property type="match status" value="1"/>
</dbReference>
<dbReference type="Pfam" id="PF00254">
    <property type="entry name" value="FKBP_C"/>
    <property type="match status" value="1"/>
</dbReference>
<dbReference type="RefSeq" id="XP_007864459.1">
    <property type="nucleotide sequence ID" value="XM_007866268.1"/>
</dbReference>
<evidence type="ECO:0000256" key="1">
    <source>
        <dbReference type="ARBA" id="ARBA00000971"/>
    </source>
</evidence>
<dbReference type="PANTHER" id="PTHR43811">
    <property type="entry name" value="FKBP-TYPE PEPTIDYL-PROLYL CIS-TRANS ISOMERASE FKPA"/>
    <property type="match status" value="1"/>
</dbReference>
<evidence type="ECO:0000259" key="8">
    <source>
        <dbReference type="PROSITE" id="PS50059"/>
    </source>
</evidence>
<dbReference type="Proteomes" id="UP000030669">
    <property type="component" value="Unassembled WGS sequence"/>
</dbReference>
<dbReference type="AlphaFoldDB" id="S7QDD8"/>
<evidence type="ECO:0000313" key="9">
    <source>
        <dbReference type="EMBL" id="EPQ57347.1"/>
    </source>
</evidence>
<keyword evidence="10" id="KW-1185">Reference proteome</keyword>
<evidence type="ECO:0000256" key="5">
    <source>
        <dbReference type="PIRNR" id="PIRNR001473"/>
    </source>
</evidence>
<evidence type="ECO:0000256" key="4">
    <source>
        <dbReference type="ARBA" id="ARBA00023235"/>
    </source>
</evidence>
<dbReference type="InterPro" id="IPR041232">
    <property type="entry name" value="NPL"/>
</dbReference>
<feature type="compositionally biased region" description="Polar residues" evidence="7">
    <location>
        <begin position="115"/>
        <end position="124"/>
    </location>
</feature>
<dbReference type="PANTHER" id="PTHR43811:SF19">
    <property type="entry name" value="39 KDA FK506-BINDING NUCLEAR PROTEIN"/>
    <property type="match status" value="1"/>
</dbReference>
<organism evidence="9 10">
    <name type="scientific">Gloeophyllum trabeum (strain ATCC 11539 / FP-39264 / Madison 617)</name>
    <name type="common">Brown rot fungus</name>
    <dbReference type="NCBI Taxonomy" id="670483"/>
    <lineage>
        <taxon>Eukaryota</taxon>
        <taxon>Fungi</taxon>
        <taxon>Dikarya</taxon>
        <taxon>Basidiomycota</taxon>
        <taxon>Agaricomycotina</taxon>
        <taxon>Agaricomycetes</taxon>
        <taxon>Gloeophyllales</taxon>
        <taxon>Gloeophyllaceae</taxon>
        <taxon>Gloeophyllum</taxon>
    </lineage>
</organism>
<dbReference type="InterPro" id="IPR001179">
    <property type="entry name" value="PPIase_FKBP_dom"/>
</dbReference>
<dbReference type="PIRSF" id="PIRSF001473">
    <property type="entry name" value="FK506-bp_FPR3"/>
    <property type="match status" value="1"/>
</dbReference>
<proteinExistence type="inferred from homology"/>
<dbReference type="KEGG" id="gtr:GLOTRDRAFT_137694"/>
<dbReference type="EMBL" id="KB469299">
    <property type="protein sequence ID" value="EPQ57347.1"/>
    <property type="molecule type" value="Genomic_DNA"/>
</dbReference>
<dbReference type="Gene3D" id="3.10.50.40">
    <property type="match status" value="1"/>
</dbReference>
<comment type="similarity">
    <text evidence="2">Belongs to the FKBP-type PPIase family. FKBP3/4 subfamily.</text>
</comment>
<keyword evidence="4 5" id="KW-0413">Isomerase</keyword>
<dbReference type="GO" id="GO:0003755">
    <property type="term" value="F:peptidyl-prolyl cis-trans isomerase activity"/>
    <property type="evidence" value="ECO:0007669"/>
    <property type="project" value="UniProtKB-KW"/>
</dbReference>
<feature type="compositionally biased region" description="Acidic residues" evidence="7">
    <location>
        <begin position="127"/>
        <end position="137"/>
    </location>
</feature>
<evidence type="ECO:0000256" key="6">
    <source>
        <dbReference type="PROSITE-ProRule" id="PRU00277"/>
    </source>
</evidence>
<reference evidence="9 10" key="1">
    <citation type="journal article" date="2012" name="Science">
        <title>The Paleozoic origin of enzymatic lignin decomposition reconstructed from 31 fungal genomes.</title>
        <authorList>
            <person name="Floudas D."/>
            <person name="Binder M."/>
            <person name="Riley R."/>
            <person name="Barry K."/>
            <person name="Blanchette R.A."/>
            <person name="Henrissat B."/>
            <person name="Martinez A.T."/>
            <person name="Otillar R."/>
            <person name="Spatafora J.W."/>
            <person name="Yadav J.S."/>
            <person name="Aerts A."/>
            <person name="Benoit I."/>
            <person name="Boyd A."/>
            <person name="Carlson A."/>
            <person name="Copeland A."/>
            <person name="Coutinho P.M."/>
            <person name="de Vries R.P."/>
            <person name="Ferreira P."/>
            <person name="Findley K."/>
            <person name="Foster B."/>
            <person name="Gaskell J."/>
            <person name="Glotzer D."/>
            <person name="Gorecki P."/>
            <person name="Heitman J."/>
            <person name="Hesse C."/>
            <person name="Hori C."/>
            <person name="Igarashi K."/>
            <person name="Jurgens J.A."/>
            <person name="Kallen N."/>
            <person name="Kersten P."/>
            <person name="Kohler A."/>
            <person name="Kuees U."/>
            <person name="Kumar T.K.A."/>
            <person name="Kuo A."/>
            <person name="LaButti K."/>
            <person name="Larrondo L.F."/>
            <person name="Lindquist E."/>
            <person name="Ling A."/>
            <person name="Lombard V."/>
            <person name="Lucas S."/>
            <person name="Lundell T."/>
            <person name="Martin R."/>
            <person name="McLaughlin D.J."/>
            <person name="Morgenstern I."/>
            <person name="Morin E."/>
            <person name="Murat C."/>
            <person name="Nagy L.G."/>
            <person name="Nolan M."/>
            <person name="Ohm R.A."/>
            <person name="Patyshakuliyeva A."/>
            <person name="Rokas A."/>
            <person name="Ruiz-Duenas F.J."/>
            <person name="Sabat G."/>
            <person name="Salamov A."/>
            <person name="Samejima M."/>
            <person name="Schmutz J."/>
            <person name="Slot J.C."/>
            <person name="St John F."/>
            <person name="Stenlid J."/>
            <person name="Sun H."/>
            <person name="Sun S."/>
            <person name="Syed K."/>
            <person name="Tsang A."/>
            <person name="Wiebenga A."/>
            <person name="Young D."/>
            <person name="Pisabarro A."/>
            <person name="Eastwood D.C."/>
            <person name="Martin F."/>
            <person name="Cullen D."/>
            <person name="Grigoriev I.V."/>
            <person name="Hibbett D.S."/>
        </authorList>
    </citation>
    <scope>NUCLEOTIDE SEQUENCE [LARGE SCALE GENOMIC DNA]</scope>
    <source>
        <strain evidence="9 10">ATCC 11539</strain>
    </source>
</reference>
<evidence type="ECO:0000256" key="7">
    <source>
        <dbReference type="SAM" id="MobiDB-lite"/>
    </source>
</evidence>
<evidence type="ECO:0000256" key="3">
    <source>
        <dbReference type="ARBA" id="ARBA00023110"/>
    </source>
</evidence>
<protein>
    <recommendedName>
        <fullName evidence="5">FK506-binding protein</fullName>
        <ecNumber evidence="5">5.2.1.8</ecNumber>
    </recommendedName>
</protein>
<dbReference type="InterPro" id="IPR023566">
    <property type="entry name" value="PPIase_Fpr3/Fpr4-like"/>
</dbReference>
<evidence type="ECO:0000256" key="2">
    <source>
        <dbReference type="ARBA" id="ARBA00007838"/>
    </source>
</evidence>
<feature type="region of interest" description="Disordered" evidence="7">
    <location>
        <begin position="115"/>
        <end position="260"/>
    </location>
</feature>
<dbReference type="OMA" id="TLVKIHY"/>
<dbReference type="GO" id="GO:0005634">
    <property type="term" value="C:nucleus"/>
    <property type="evidence" value="ECO:0007669"/>
    <property type="project" value="UniProtKB-ARBA"/>
</dbReference>
<feature type="domain" description="PPIase FKBP-type" evidence="8">
    <location>
        <begin position="278"/>
        <end position="364"/>
    </location>
</feature>
<dbReference type="Gene3D" id="2.60.120.340">
    <property type="entry name" value="Nucleoplasmin core domain"/>
    <property type="match status" value="1"/>
</dbReference>
<dbReference type="PROSITE" id="PS50059">
    <property type="entry name" value="FKBP_PPIASE"/>
    <property type="match status" value="1"/>
</dbReference>
<dbReference type="eggNOG" id="KOG0552">
    <property type="taxonomic scope" value="Eukaryota"/>
</dbReference>
<comment type="catalytic activity">
    <reaction evidence="1 5 6">
        <text>[protein]-peptidylproline (omega=180) = [protein]-peptidylproline (omega=0)</text>
        <dbReference type="Rhea" id="RHEA:16237"/>
        <dbReference type="Rhea" id="RHEA-COMP:10747"/>
        <dbReference type="Rhea" id="RHEA-COMP:10748"/>
        <dbReference type="ChEBI" id="CHEBI:83833"/>
        <dbReference type="ChEBI" id="CHEBI:83834"/>
        <dbReference type="EC" id="5.2.1.8"/>
    </reaction>
</comment>
<accession>S7QDD8</accession>
<feature type="compositionally biased region" description="Acidic residues" evidence="7">
    <location>
        <begin position="145"/>
        <end position="172"/>
    </location>
</feature>
<evidence type="ECO:0000313" key="10">
    <source>
        <dbReference type="Proteomes" id="UP000030669"/>
    </source>
</evidence>
<sequence length="364" mass="39635">MSIAVAVWSIALKPGQKETIIPLGDLKVTQAALGDELASEDKRTSVKVTYHTASRLDDDEDEDEEDETDPISTTVLCSLTPGKIEQATMDLVLEQELEYEFEVVGPNTVYLTGNYIDQNTNNVPYNDDSEPDSDEEGYDLRDVSSDVEIDPEDLDVPSTDEDRFEEVNEEEPTPALQNGKRARDSDAMETEEQSQEKLSKSQKKKLNKKLKAEGGKAVPAGQEPSPAKAEDKKASEGNQNKEKGKKDKSGGRGPVRTLEGGVTIQDAVVGTGPQVKKGSQVSLRYIGKLQDGTIFDKNTKGQPFKTTVGKGEVIKGWDVGLMGMQVGGERKIKIPPSMGYGNKKTGPIPANSVLEFEVKLIGMK</sequence>
<dbReference type="EC" id="5.2.1.8" evidence="5"/>
<dbReference type="Pfam" id="PF17800">
    <property type="entry name" value="NPL"/>
    <property type="match status" value="1"/>
</dbReference>
<name>S7QDD8_GLOTA</name>
<dbReference type="GeneID" id="19303813"/>
<dbReference type="HOGENOM" id="CLU_022297_3_0_1"/>